<name>A0ABW4KFN2_9BACI</name>
<reference evidence="4" key="1">
    <citation type="journal article" date="2019" name="Int. J. Syst. Evol. Microbiol.">
        <title>The Global Catalogue of Microorganisms (GCM) 10K type strain sequencing project: providing services to taxonomists for standard genome sequencing and annotation.</title>
        <authorList>
            <consortium name="The Broad Institute Genomics Platform"/>
            <consortium name="The Broad Institute Genome Sequencing Center for Infectious Disease"/>
            <person name="Wu L."/>
            <person name="Ma J."/>
        </authorList>
    </citation>
    <scope>NUCLEOTIDE SEQUENCE [LARGE SCALE GENOMIC DNA]</scope>
    <source>
        <strain evidence="4">CGMCC 1.12295</strain>
    </source>
</reference>
<dbReference type="PANTHER" id="PTHR32494:SF5">
    <property type="entry name" value="ALLANTOATE AMIDOHYDROLASE"/>
    <property type="match status" value="1"/>
</dbReference>
<keyword evidence="1 3" id="KW-0378">Hydrolase</keyword>
<feature type="compositionally biased region" description="Polar residues" evidence="2">
    <location>
        <begin position="223"/>
        <end position="232"/>
    </location>
</feature>
<evidence type="ECO:0000256" key="2">
    <source>
        <dbReference type="SAM" id="MobiDB-lite"/>
    </source>
</evidence>
<dbReference type="RefSeq" id="WP_380772884.1">
    <property type="nucleotide sequence ID" value="NZ_JBHUEO010000012.1"/>
</dbReference>
<evidence type="ECO:0000313" key="3">
    <source>
        <dbReference type="EMBL" id="MFD1706293.1"/>
    </source>
</evidence>
<accession>A0ABW4KFN2</accession>
<sequence length="244" mass="27479">MEKQYINLDRLMKTFEISNSIGKVSDTGISRLALSNEDKIMRDIFTSWLHAEGLDVRVDDFGNIYGRREGMRNDLDPVVTGSHLDTQVYGGRYDGILGVLSALEMIKVLNENNIQTLRPIEIVNFTNEEGVRFAPGALGSGSITNVFTKEFAYQIKDKDGYSFGDELKRIGYLGDKKNRLTKAHSYVELHIEQAPVLEDQNKSIGIVTGDRGTDWLEITINGATNHSTSTPMSRRKDALFRQQR</sequence>
<feature type="compositionally biased region" description="Basic and acidic residues" evidence="2">
    <location>
        <begin position="234"/>
        <end position="244"/>
    </location>
</feature>
<dbReference type="EC" id="3.5.-.-" evidence="3"/>
<keyword evidence="4" id="KW-1185">Reference proteome</keyword>
<dbReference type="NCBIfam" id="TIGR01879">
    <property type="entry name" value="hydantase"/>
    <property type="match status" value="1"/>
</dbReference>
<dbReference type="Gene3D" id="3.40.630.10">
    <property type="entry name" value="Zn peptidases"/>
    <property type="match status" value="1"/>
</dbReference>
<evidence type="ECO:0000256" key="1">
    <source>
        <dbReference type="ARBA" id="ARBA00022801"/>
    </source>
</evidence>
<protein>
    <submittedName>
        <fullName evidence="3">Hydantoinase/carbamoylase family amidase</fullName>
        <ecNumber evidence="3">3.5.-.-</ecNumber>
    </submittedName>
</protein>
<evidence type="ECO:0000313" key="4">
    <source>
        <dbReference type="Proteomes" id="UP001597301"/>
    </source>
</evidence>
<proteinExistence type="predicted"/>
<dbReference type="InterPro" id="IPR002933">
    <property type="entry name" value="Peptidase_M20"/>
</dbReference>
<comment type="caution">
    <text evidence="3">The sequence shown here is derived from an EMBL/GenBank/DDBJ whole genome shotgun (WGS) entry which is preliminary data.</text>
</comment>
<dbReference type="PANTHER" id="PTHR32494">
    <property type="entry name" value="ALLANTOATE DEIMINASE-RELATED"/>
    <property type="match status" value="1"/>
</dbReference>
<dbReference type="GO" id="GO:0016787">
    <property type="term" value="F:hydrolase activity"/>
    <property type="evidence" value="ECO:0007669"/>
    <property type="project" value="UniProtKB-KW"/>
</dbReference>
<organism evidence="3 4">
    <name type="scientific">Siminovitchia sediminis</name>
    <dbReference type="NCBI Taxonomy" id="1274353"/>
    <lineage>
        <taxon>Bacteria</taxon>
        <taxon>Bacillati</taxon>
        <taxon>Bacillota</taxon>
        <taxon>Bacilli</taxon>
        <taxon>Bacillales</taxon>
        <taxon>Bacillaceae</taxon>
        <taxon>Siminovitchia</taxon>
    </lineage>
</organism>
<dbReference type="Proteomes" id="UP001597301">
    <property type="component" value="Unassembled WGS sequence"/>
</dbReference>
<dbReference type="InterPro" id="IPR010158">
    <property type="entry name" value="Amidase_Cbmase"/>
</dbReference>
<feature type="region of interest" description="Disordered" evidence="2">
    <location>
        <begin position="223"/>
        <end position="244"/>
    </location>
</feature>
<dbReference type="SUPFAM" id="SSF53187">
    <property type="entry name" value="Zn-dependent exopeptidases"/>
    <property type="match status" value="1"/>
</dbReference>
<gene>
    <name evidence="3" type="ORF">ACFSCZ_05920</name>
</gene>
<dbReference type="EMBL" id="JBHUEO010000012">
    <property type="protein sequence ID" value="MFD1706293.1"/>
    <property type="molecule type" value="Genomic_DNA"/>
</dbReference>
<dbReference type="Pfam" id="PF01546">
    <property type="entry name" value="Peptidase_M20"/>
    <property type="match status" value="1"/>
</dbReference>